<sequence>MGMLAAASIACAIPATAADPGKPPLTPQTAKSGGKLDADQAKLQFDTADLAFEIFPDREAISGIATLNFTAKAATDRLVIDLDRNLPVTAIAIDGRDLPKTAWSNPQGQLTIRLPRRISAGGKVSARITYGGTPHVAIRAPWDGGFVWAKTPQGAPWIATAVQGAGCDLFWPCIDHPTAEPKRIDLHITVPDGLKAISNGRLLRTDPLPDGRSTWHWSVANPTNYGIALNIAPYEVIRGTYQSRFGNSFPMEYWHLPGREAKARGLFAEFAPTLDFFEATVGPYPFAGDKMGVVETPHLGMEHQTINAYGNEYKKDATGFDWLFQHEFAHEWFANQLTAADWDDFWLHEGYGAYMQPLYGRWREGEARYASMMEKSRNTIANAAPLVSGKPMAAEDVYRIEDGGPGQDIYVKGAWMLHTLRNLIGDAAFIEVTTRAVYGRPDPKPGNFEPRFSSSAEYRAIVDQVTGSDYGWFFDVYLDEAALPELVETRRGNTLSLAWKTPENKPFPMPVEVQVDGRVQRLAMTGGKDTLTVPEGAHVVVDPWAKILKRSKAVEDYQAWQEAQAGK</sequence>
<name>A0A396RP96_9SPHN</name>
<keyword evidence="7" id="KW-0645">Protease</keyword>
<dbReference type="GO" id="GO:0008270">
    <property type="term" value="F:zinc ion binding"/>
    <property type="evidence" value="ECO:0007669"/>
    <property type="project" value="InterPro"/>
</dbReference>
<keyword evidence="9" id="KW-0378">Hydrolase</keyword>
<accession>A0A396RP96</accession>
<dbReference type="CDD" id="cd09603">
    <property type="entry name" value="M1_APN_like"/>
    <property type="match status" value="1"/>
</dbReference>
<dbReference type="PANTHER" id="PTHR11533">
    <property type="entry name" value="PROTEASE M1 ZINC METALLOPROTEASE"/>
    <property type="match status" value="1"/>
</dbReference>
<evidence type="ECO:0000256" key="11">
    <source>
        <dbReference type="ARBA" id="ARBA00023049"/>
    </source>
</evidence>
<gene>
    <name evidence="15" type="ORF">D1610_13090</name>
</gene>
<proteinExistence type="inferred from homology"/>
<keyword evidence="8" id="KW-0479">Metal-binding</keyword>
<evidence type="ECO:0000256" key="4">
    <source>
        <dbReference type="ARBA" id="ARBA00012564"/>
    </source>
</evidence>
<evidence type="ECO:0000313" key="15">
    <source>
        <dbReference type="EMBL" id="RHW17052.1"/>
    </source>
</evidence>
<dbReference type="GO" id="GO:0005737">
    <property type="term" value="C:cytoplasm"/>
    <property type="evidence" value="ECO:0007669"/>
    <property type="project" value="TreeGrafter"/>
</dbReference>
<dbReference type="GO" id="GO:0016020">
    <property type="term" value="C:membrane"/>
    <property type="evidence" value="ECO:0007669"/>
    <property type="project" value="TreeGrafter"/>
</dbReference>
<evidence type="ECO:0000256" key="2">
    <source>
        <dbReference type="ARBA" id="ARBA00001947"/>
    </source>
</evidence>
<dbReference type="Gene3D" id="2.60.40.1730">
    <property type="entry name" value="tricorn interacting facor f3 domain"/>
    <property type="match status" value="1"/>
</dbReference>
<dbReference type="PANTHER" id="PTHR11533:SF174">
    <property type="entry name" value="PUROMYCIN-SENSITIVE AMINOPEPTIDASE-RELATED"/>
    <property type="match status" value="1"/>
</dbReference>
<dbReference type="GO" id="GO:0016285">
    <property type="term" value="F:alanyl aminopeptidase activity"/>
    <property type="evidence" value="ECO:0007669"/>
    <property type="project" value="UniProtKB-EC"/>
</dbReference>
<evidence type="ECO:0000256" key="7">
    <source>
        <dbReference type="ARBA" id="ARBA00022670"/>
    </source>
</evidence>
<comment type="similarity">
    <text evidence="3">Belongs to the peptidase M1 family.</text>
</comment>
<feature type="chain" id="PRO_5017418299" description="Aminopeptidase N" evidence="12">
    <location>
        <begin position="18"/>
        <end position="567"/>
    </location>
</feature>
<dbReference type="Gene3D" id="1.10.390.10">
    <property type="entry name" value="Neutral Protease Domain 2"/>
    <property type="match status" value="1"/>
</dbReference>
<dbReference type="InterPro" id="IPR001930">
    <property type="entry name" value="Peptidase_M1"/>
</dbReference>
<dbReference type="OrthoDB" id="100605at2"/>
<evidence type="ECO:0000259" key="13">
    <source>
        <dbReference type="Pfam" id="PF01433"/>
    </source>
</evidence>
<dbReference type="Pfam" id="PF17900">
    <property type="entry name" value="Peptidase_M1_N"/>
    <property type="match status" value="1"/>
</dbReference>
<dbReference type="InterPro" id="IPR014782">
    <property type="entry name" value="Peptidase_M1_dom"/>
</dbReference>
<dbReference type="GO" id="GO:0005615">
    <property type="term" value="C:extracellular space"/>
    <property type="evidence" value="ECO:0007669"/>
    <property type="project" value="TreeGrafter"/>
</dbReference>
<evidence type="ECO:0000313" key="16">
    <source>
        <dbReference type="Proteomes" id="UP000266693"/>
    </source>
</evidence>
<evidence type="ECO:0000256" key="5">
    <source>
        <dbReference type="ARBA" id="ARBA00015611"/>
    </source>
</evidence>
<keyword evidence="6" id="KW-0031">Aminopeptidase</keyword>
<dbReference type="GO" id="GO:0043171">
    <property type="term" value="P:peptide catabolic process"/>
    <property type="evidence" value="ECO:0007669"/>
    <property type="project" value="TreeGrafter"/>
</dbReference>
<feature type="domain" description="Peptidase M1 membrane alanine aminopeptidase" evidence="13">
    <location>
        <begin position="323"/>
        <end position="431"/>
    </location>
</feature>
<evidence type="ECO:0000256" key="10">
    <source>
        <dbReference type="ARBA" id="ARBA00022833"/>
    </source>
</evidence>
<dbReference type="AlphaFoldDB" id="A0A396RP96"/>
<feature type="domain" description="Aminopeptidase N-like N-terminal" evidence="14">
    <location>
        <begin position="49"/>
        <end position="220"/>
    </location>
</feature>
<comment type="cofactor">
    <cofactor evidence="2">
        <name>Zn(2+)</name>
        <dbReference type="ChEBI" id="CHEBI:29105"/>
    </cofactor>
</comment>
<dbReference type="EC" id="3.4.11.2" evidence="4"/>
<dbReference type="SUPFAM" id="SSF63737">
    <property type="entry name" value="Leukotriene A4 hydrolase N-terminal domain"/>
    <property type="match status" value="1"/>
</dbReference>
<dbReference type="PRINTS" id="PR00756">
    <property type="entry name" value="ALADIPTASE"/>
</dbReference>
<keyword evidence="10" id="KW-0862">Zinc</keyword>
<dbReference type="GO" id="GO:0042277">
    <property type="term" value="F:peptide binding"/>
    <property type="evidence" value="ECO:0007669"/>
    <property type="project" value="TreeGrafter"/>
</dbReference>
<comment type="caution">
    <text evidence="15">The sequence shown here is derived from an EMBL/GenBank/DDBJ whole genome shotgun (WGS) entry which is preliminary data.</text>
</comment>
<keyword evidence="11" id="KW-0482">Metalloprotease</keyword>
<dbReference type="GO" id="GO:0070006">
    <property type="term" value="F:metalloaminopeptidase activity"/>
    <property type="evidence" value="ECO:0007669"/>
    <property type="project" value="TreeGrafter"/>
</dbReference>
<evidence type="ECO:0000259" key="14">
    <source>
        <dbReference type="Pfam" id="PF17900"/>
    </source>
</evidence>
<dbReference type="SUPFAM" id="SSF55486">
    <property type="entry name" value="Metalloproteases ('zincins'), catalytic domain"/>
    <property type="match status" value="1"/>
</dbReference>
<evidence type="ECO:0000256" key="3">
    <source>
        <dbReference type="ARBA" id="ARBA00010136"/>
    </source>
</evidence>
<feature type="signal peptide" evidence="12">
    <location>
        <begin position="1"/>
        <end position="17"/>
    </location>
</feature>
<reference evidence="15 16" key="1">
    <citation type="submission" date="2018-08" db="EMBL/GenBank/DDBJ databases">
        <title>The multiple taxonomic identification of Sphingomonas gilva.</title>
        <authorList>
            <person name="Zhu D."/>
            <person name="Zheng S."/>
        </authorList>
    </citation>
    <scope>NUCLEOTIDE SEQUENCE [LARGE SCALE GENOMIC DNA]</scope>
    <source>
        <strain evidence="15 16">ZDH117</strain>
    </source>
</reference>
<dbReference type="InterPro" id="IPR050344">
    <property type="entry name" value="Peptidase_M1_aminopeptidases"/>
</dbReference>
<dbReference type="InterPro" id="IPR027268">
    <property type="entry name" value="Peptidase_M4/M1_CTD_sf"/>
</dbReference>
<evidence type="ECO:0000256" key="12">
    <source>
        <dbReference type="SAM" id="SignalP"/>
    </source>
</evidence>
<evidence type="ECO:0000256" key="1">
    <source>
        <dbReference type="ARBA" id="ARBA00000098"/>
    </source>
</evidence>
<evidence type="ECO:0000256" key="8">
    <source>
        <dbReference type="ARBA" id="ARBA00022723"/>
    </source>
</evidence>
<organism evidence="15 16">
    <name type="scientific">Sphingomonas gilva</name>
    <dbReference type="NCBI Taxonomy" id="2305907"/>
    <lineage>
        <taxon>Bacteria</taxon>
        <taxon>Pseudomonadati</taxon>
        <taxon>Pseudomonadota</taxon>
        <taxon>Alphaproteobacteria</taxon>
        <taxon>Sphingomonadales</taxon>
        <taxon>Sphingomonadaceae</taxon>
        <taxon>Sphingomonas</taxon>
    </lineage>
</organism>
<dbReference type="Pfam" id="PF01433">
    <property type="entry name" value="Peptidase_M1"/>
    <property type="match status" value="1"/>
</dbReference>
<keyword evidence="16" id="KW-1185">Reference proteome</keyword>
<dbReference type="InterPro" id="IPR045357">
    <property type="entry name" value="Aminopeptidase_N-like_N"/>
</dbReference>
<evidence type="ECO:0000256" key="6">
    <source>
        <dbReference type="ARBA" id="ARBA00022438"/>
    </source>
</evidence>
<evidence type="ECO:0000256" key="9">
    <source>
        <dbReference type="ARBA" id="ARBA00022801"/>
    </source>
</evidence>
<dbReference type="InterPro" id="IPR042097">
    <property type="entry name" value="Aminopeptidase_N-like_N_sf"/>
</dbReference>
<dbReference type="GO" id="GO:0006508">
    <property type="term" value="P:proteolysis"/>
    <property type="evidence" value="ECO:0007669"/>
    <property type="project" value="UniProtKB-KW"/>
</dbReference>
<dbReference type="Proteomes" id="UP000266693">
    <property type="component" value="Unassembled WGS sequence"/>
</dbReference>
<protein>
    <recommendedName>
        <fullName evidence="5">Aminopeptidase N</fullName>
        <ecNumber evidence="4">3.4.11.2</ecNumber>
    </recommendedName>
</protein>
<keyword evidence="12" id="KW-0732">Signal</keyword>
<dbReference type="EMBL" id="QWLV01000006">
    <property type="protein sequence ID" value="RHW17052.1"/>
    <property type="molecule type" value="Genomic_DNA"/>
</dbReference>
<comment type="catalytic activity">
    <reaction evidence="1">
        <text>Release of an N-terminal amino acid, Xaa-|-Yaa- from a peptide, amide or arylamide. Xaa is preferably Ala, but may be most amino acids including Pro (slow action). When a terminal hydrophobic residue is followed by a prolyl residue, the two may be released as an intact Xaa-Pro dipeptide.</text>
        <dbReference type="EC" id="3.4.11.2"/>
    </reaction>
</comment>